<evidence type="ECO:0008006" key="5">
    <source>
        <dbReference type="Google" id="ProtNLM"/>
    </source>
</evidence>
<organism evidence="3 4">
    <name type="scientific">Solirubrobacter phytolaccae</name>
    <dbReference type="NCBI Taxonomy" id="1404360"/>
    <lineage>
        <taxon>Bacteria</taxon>
        <taxon>Bacillati</taxon>
        <taxon>Actinomycetota</taxon>
        <taxon>Thermoleophilia</taxon>
        <taxon>Solirubrobacterales</taxon>
        <taxon>Solirubrobacteraceae</taxon>
        <taxon>Solirubrobacter</taxon>
    </lineage>
</organism>
<dbReference type="RefSeq" id="WP_270025765.1">
    <property type="nucleotide sequence ID" value="NZ_JAPDDP010000022.1"/>
</dbReference>
<evidence type="ECO:0000256" key="1">
    <source>
        <dbReference type="SAM" id="MobiDB-lite"/>
    </source>
</evidence>
<dbReference type="Proteomes" id="UP001147653">
    <property type="component" value="Unassembled WGS sequence"/>
</dbReference>
<sequence length="482" mass="49465">MSRVSCAALVAAALAVVPGTAAAATTDGQIVTIARAGAGEALVTYNVAGLSGRHELYAGGDLSAPQWSPDGNRILFAEGGTVKVYSAVSGEVTDFVAGAAPTWTHDGAGITFVRGTQVVTRTLAGAETVVAADGTGVTDLAWFDGGEVLTLLVGDRIDAWIAPIADQGPAFDGVAGGPALGADGSVVFPRRVGSATSLFRAAEDEEPEDLRLTNEPGVVDGDPDISPNGRIIFTRTVNGVPQLGLLDGSALSTFGGGQSEPDWQPCSEVITRVSCTSTTPVAARPGPECRLSPTSSPLTVQTARSTSVGYSCHVGVDHMELVDAPAHGTVTIASGTRRAVSYRSAAGYVGPDTFTFRAVSREGRVSAPIRVTVAVVAAMPRPAAPKLTLAAGTLKLDRRGRVTVRGTCDRACTVSLRVRVKLGSGRVISGRLVRAQAAAGGAVTLRLKRGTLPPRRTVAWARVSGKAVGADGRTRGVRIKLR</sequence>
<feature type="region of interest" description="Disordered" evidence="1">
    <location>
        <begin position="204"/>
        <end position="225"/>
    </location>
</feature>
<accession>A0A9X3N7R5</accession>
<dbReference type="EMBL" id="JAPDDP010000022">
    <property type="protein sequence ID" value="MDA0181450.1"/>
    <property type="molecule type" value="Genomic_DNA"/>
</dbReference>
<evidence type="ECO:0000313" key="3">
    <source>
        <dbReference type="EMBL" id="MDA0181450.1"/>
    </source>
</evidence>
<name>A0A9X3N7R5_9ACTN</name>
<dbReference type="Gene3D" id="2.120.10.30">
    <property type="entry name" value="TolB, C-terminal domain"/>
    <property type="match status" value="1"/>
</dbReference>
<dbReference type="Gene3D" id="2.60.40.3440">
    <property type="match status" value="1"/>
</dbReference>
<dbReference type="InterPro" id="IPR011659">
    <property type="entry name" value="WD40"/>
</dbReference>
<evidence type="ECO:0000313" key="4">
    <source>
        <dbReference type="Proteomes" id="UP001147653"/>
    </source>
</evidence>
<gene>
    <name evidence="3" type="ORF">OJ997_14190</name>
</gene>
<dbReference type="AlphaFoldDB" id="A0A9X3N7R5"/>
<dbReference type="SUPFAM" id="SSF82171">
    <property type="entry name" value="DPP6 N-terminal domain-like"/>
    <property type="match status" value="1"/>
</dbReference>
<feature type="signal peptide" evidence="2">
    <location>
        <begin position="1"/>
        <end position="23"/>
    </location>
</feature>
<keyword evidence="2" id="KW-0732">Signal</keyword>
<dbReference type="InterPro" id="IPR011042">
    <property type="entry name" value="6-blade_b-propeller_TolB-like"/>
</dbReference>
<keyword evidence="4" id="KW-1185">Reference proteome</keyword>
<reference evidence="3" key="1">
    <citation type="submission" date="2022-10" db="EMBL/GenBank/DDBJ databases">
        <title>The WGS of Solirubrobacter phytolaccae KCTC 29190.</title>
        <authorList>
            <person name="Jiang Z."/>
        </authorList>
    </citation>
    <scope>NUCLEOTIDE SEQUENCE</scope>
    <source>
        <strain evidence="3">KCTC 29190</strain>
    </source>
</reference>
<evidence type="ECO:0000256" key="2">
    <source>
        <dbReference type="SAM" id="SignalP"/>
    </source>
</evidence>
<proteinExistence type="predicted"/>
<dbReference type="Pfam" id="PF07676">
    <property type="entry name" value="PD40"/>
    <property type="match status" value="2"/>
</dbReference>
<comment type="caution">
    <text evidence="3">The sequence shown here is derived from an EMBL/GenBank/DDBJ whole genome shotgun (WGS) entry which is preliminary data.</text>
</comment>
<feature type="chain" id="PRO_5040815541" description="WD40 repeat protein" evidence="2">
    <location>
        <begin position="24"/>
        <end position="482"/>
    </location>
</feature>
<protein>
    <recommendedName>
        <fullName evidence="5">WD40 repeat protein</fullName>
    </recommendedName>
</protein>